<accession>A0A0R1F530</accession>
<dbReference type="PATRIC" id="fig|913848.6.peg.1140"/>
<evidence type="ECO:0000313" key="2">
    <source>
        <dbReference type="Proteomes" id="UP000051181"/>
    </source>
</evidence>
<dbReference type="Proteomes" id="UP000051181">
    <property type="component" value="Unassembled WGS sequence"/>
</dbReference>
<gene>
    <name evidence="1" type="ORF">FD22_GL001105</name>
</gene>
<reference evidence="1 2" key="1">
    <citation type="journal article" date="2015" name="Genome Announc.">
        <title>Expanding the biotechnology potential of lactobacilli through comparative genomics of 213 strains and associated genera.</title>
        <authorList>
            <person name="Sun Z."/>
            <person name="Harris H.M."/>
            <person name="McCann A."/>
            <person name="Guo C."/>
            <person name="Argimon S."/>
            <person name="Zhang W."/>
            <person name="Yang X."/>
            <person name="Jeffery I.B."/>
            <person name="Cooney J.C."/>
            <person name="Kagawa T.F."/>
            <person name="Liu W."/>
            <person name="Song Y."/>
            <person name="Salvetti E."/>
            <person name="Wrobel A."/>
            <person name="Rasinkangas P."/>
            <person name="Parkhill J."/>
            <person name="Rea M.C."/>
            <person name="O'Sullivan O."/>
            <person name="Ritari J."/>
            <person name="Douillard F.P."/>
            <person name="Paul Ross R."/>
            <person name="Yang R."/>
            <person name="Briner A.E."/>
            <person name="Felis G.E."/>
            <person name="de Vos W.M."/>
            <person name="Barrangou R."/>
            <person name="Klaenhammer T.R."/>
            <person name="Caufield P.W."/>
            <person name="Cui Y."/>
            <person name="Zhang H."/>
            <person name="O'Toole P.W."/>
        </authorList>
    </citation>
    <scope>NUCLEOTIDE SEQUENCE [LARGE SCALE GENOMIC DNA]</scope>
    <source>
        <strain evidence="1 2">DSM 20001</strain>
    </source>
</reference>
<proteinExistence type="predicted"/>
<organism evidence="1 2">
    <name type="scientific">Loigolactobacillus coryniformis subsp. coryniformis KCTC 3167 = DSM 20001</name>
    <dbReference type="NCBI Taxonomy" id="913848"/>
    <lineage>
        <taxon>Bacteria</taxon>
        <taxon>Bacillati</taxon>
        <taxon>Bacillota</taxon>
        <taxon>Bacilli</taxon>
        <taxon>Lactobacillales</taxon>
        <taxon>Lactobacillaceae</taxon>
        <taxon>Loigolactobacillus</taxon>
    </lineage>
</organism>
<sequence length="87" mass="9712">MNIDTFDEPQKVLITTQSDGFNSFTDFINSFFQASDIAGFDLADLPKLLAGQGGTARFYQNDADKVNVIGWNFNEIKGARLYEVKPL</sequence>
<dbReference type="EMBL" id="AZCN01000029">
    <property type="protein sequence ID" value="KRK16702.1"/>
    <property type="molecule type" value="Genomic_DNA"/>
</dbReference>
<dbReference type="AlphaFoldDB" id="A0A0R1F530"/>
<comment type="caution">
    <text evidence="1">The sequence shown here is derived from an EMBL/GenBank/DDBJ whole genome shotgun (WGS) entry which is preliminary data.</text>
</comment>
<protein>
    <submittedName>
        <fullName evidence="1">Uncharacterized protein</fullName>
    </submittedName>
</protein>
<name>A0A0R1F530_9LACO</name>
<evidence type="ECO:0000313" key="1">
    <source>
        <dbReference type="EMBL" id="KRK16702.1"/>
    </source>
</evidence>